<dbReference type="InterPro" id="IPR006597">
    <property type="entry name" value="Sel1-like"/>
</dbReference>
<protein>
    <submittedName>
        <fullName evidence="1">Sel1 repeat family protein</fullName>
    </submittedName>
</protein>
<dbReference type="PANTHER" id="PTHR11102:SF160">
    <property type="entry name" value="ERAD-ASSOCIATED E3 UBIQUITIN-PROTEIN LIGASE COMPONENT HRD3"/>
    <property type="match status" value="1"/>
</dbReference>
<evidence type="ECO:0000313" key="2">
    <source>
        <dbReference type="Proteomes" id="UP000501991"/>
    </source>
</evidence>
<dbReference type="Proteomes" id="UP000501991">
    <property type="component" value="Chromosome"/>
</dbReference>
<proteinExistence type="predicted"/>
<dbReference type="Pfam" id="PF08238">
    <property type="entry name" value="Sel1"/>
    <property type="match status" value="4"/>
</dbReference>
<dbReference type="EMBL" id="CP048836">
    <property type="protein sequence ID" value="QID19837.1"/>
    <property type="molecule type" value="Genomic_DNA"/>
</dbReference>
<reference evidence="1 2" key="1">
    <citation type="submission" date="2020-02" db="EMBL/GenBank/DDBJ databases">
        <title>Nitrogenibacter mangrovi gen. nov., sp. nov. isolated from mangrove sediment, a denitrifying betaproteobacterium.</title>
        <authorList>
            <person name="Liao H."/>
            <person name="Tian Y."/>
        </authorList>
    </citation>
    <scope>NUCLEOTIDE SEQUENCE [LARGE SCALE GENOMIC DNA]</scope>
    <source>
        <strain evidence="1 2">M9-3-2</strain>
    </source>
</reference>
<dbReference type="AlphaFoldDB" id="A0A6C1B8N1"/>
<name>A0A6C1B8N1_9RHOO</name>
<dbReference type="KEGG" id="azq:G3580_12705"/>
<dbReference type="Gene3D" id="1.25.40.10">
    <property type="entry name" value="Tetratricopeptide repeat domain"/>
    <property type="match status" value="2"/>
</dbReference>
<accession>A0A6C1B8N1</accession>
<organism evidence="1 2">
    <name type="scientific">Nitrogeniibacter mangrovi</name>
    <dbReference type="NCBI Taxonomy" id="2016596"/>
    <lineage>
        <taxon>Bacteria</taxon>
        <taxon>Pseudomonadati</taxon>
        <taxon>Pseudomonadota</taxon>
        <taxon>Betaproteobacteria</taxon>
        <taxon>Rhodocyclales</taxon>
        <taxon>Zoogloeaceae</taxon>
        <taxon>Nitrogeniibacter</taxon>
    </lineage>
</organism>
<gene>
    <name evidence="1" type="ORF">G3580_12705</name>
</gene>
<dbReference type="InterPro" id="IPR011990">
    <property type="entry name" value="TPR-like_helical_dom_sf"/>
</dbReference>
<dbReference type="SUPFAM" id="SSF81901">
    <property type="entry name" value="HCP-like"/>
    <property type="match status" value="2"/>
</dbReference>
<dbReference type="SMART" id="SM00671">
    <property type="entry name" value="SEL1"/>
    <property type="match status" value="4"/>
</dbReference>
<dbReference type="InterPro" id="IPR050767">
    <property type="entry name" value="Sel1_AlgK"/>
</dbReference>
<sequence length="252" mass="27097">MAAAELSEEELADIVHKPSLGLYKGYAEFKMAHYDNARQIWRALVDKGNAEAWFNLGLLAEDGLGEPRDMVEALARYTRGAEAGSTKAQYRLARIYLDGQGVPADPARGEAWLARAAAGGDDAAKEELAALRAGAPADPFVAARRLESTGDATAAAEAYEKLSEAGDLRARTRLAWLYEAGRGVERDLARAADLFQSAAEAGEAEAQFALSVMYETGTGRPKDPQAARRWLQQSAEAGYPEAVAHQRARSAN</sequence>
<evidence type="ECO:0000313" key="1">
    <source>
        <dbReference type="EMBL" id="QID19837.1"/>
    </source>
</evidence>
<dbReference type="PANTHER" id="PTHR11102">
    <property type="entry name" value="SEL-1-LIKE PROTEIN"/>
    <property type="match status" value="1"/>
</dbReference>
<keyword evidence="2" id="KW-1185">Reference proteome</keyword>